<keyword evidence="10 13" id="KW-1133">Transmembrane helix</keyword>
<keyword evidence="4" id="KW-1003">Cell membrane</keyword>
<evidence type="ECO:0000256" key="5">
    <source>
        <dbReference type="ARBA" id="ARBA00022670"/>
    </source>
</evidence>
<dbReference type="InterPro" id="IPR044537">
    <property type="entry name" value="Rip2-like"/>
</dbReference>
<dbReference type="GO" id="GO:0006508">
    <property type="term" value="P:proteolysis"/>
    <property type="evidence" value="ECO:0007669"/>
    <property type="project" value="UniProtKB-KW"/>
</dbReference>
<keyword evidence="8 15" id="KW-0378">Hydrolase</keyword>
<evidence type="ECO:0000313" key="15">
    <source>
        <dbReference type="EMBL" id="SOB59890.1"/>
    </source>
</evidence>
<dbReference type="InterPro" id="IPR008915">
    <property type="entry name" value="Peptidase_M50"/>
</dbReference>
<proteinExistence type="inferred from homology"/>
<dbReference type="OrthoDB" id="9800627at2"/>
<evidence type="ECO:0000256" key="9">
    <source>
        <dbReference type="ARBA" id="ARBA00022833"/>
    </source>
</evidence>
<sequence>MFDFFSPEALQRYAILAPGLLIALVCHEVAHGYVAYLLGDPTAKSQGRLTLNPIKHLDPLGTLAFFLVHFGWAKPVPINPNFFKNPRKGMLLTAIAGPGVNFLLAAIFALVIHILTFTHFEQSQFTDTVIVPLYLISQAGVFVNLILGVFNLLPIPPLDGSNVLAYFLPPNLAYKYMSLNRYGFIILIGIIMVGQFSGYSLVGAVIFPLVRGAASLLGVTI</sequence>
<comment type="subcellular location">
    <subcellularLocation>
        <location evidence="2">Cell membrane</location>
        <topology evidence="2">Multi-pass membrane protein</topology>
    </subcellularLocation>
</comment>
<keyword evidence="6 13" id="KW-0812">Transmembrane</keyword>
<evidence type="ECO:0000256" key="3">
    <source>
        <dbReference type="ARBA" id="ARBA00007931"/>
    </source>
</evidence>
<dbReference type="GO" id="GO:0008237">
    <property type="term" value="F:metallopeptidase activity"/>
    <property type="evidence" value="ECO:0007669"/>
    <property type="project" value="UniProtKB-KW"/>
</dbReference>
<evidence type="ECO:0000313" key="16">
    <source>
        <dbReference type="Proteomes" id="UP000219215"/>
    </source>
</evidence>
<evidence type="ECO:0000256" key="8">
    <source>
        <dbReference type="ARBA" id="ARBA00022801"/>
    </source>
</evidence>
<evidence type="ECO:0000256" key="6">
    <source>
        <dbReference type="ARBA" id="ARBA00022692"/>
    </source>
</evidence>
<dbReference type="PANTHER" id="PTHR35864">
    <property type="entry name" value="ZINC METALLOPROTEASE MJ0611-RELATED"/>
    <property type="match status" value="1"/>
</dbReference>
<keyword evidence="11 15" id="KW-0482">Metalloprotease</keyword>
<dbReference type="GO" id="GO:0005886">
    <property type="term" value="C:plasma membrane"/>
    <property type="evidence" value="ECO:0007669"/>
    <property type="project" value="UniProtKB-SubCell"/>
</dbReference>
<comment type="similarity">
    <text evidence="3">Belongs to the peptidase M50B family.</text>
</comment>
<dbReference type="PANTHER" id="PTHR35864:SF1">
    <property type="entry name" value="ZINC METALLOPROTEASE YWHC-RELATED"/>
    <property type="match status" value="1"/>
</dbReference>
<accession>A0A2C8FCJ4</accession>
<keyword evidence="7" id="KW-0479">Metal-binding</keyword>
<dbReference type="RefSeq" id="WP_097012690.1">
    <property type="nucleotide sequence ID" value="NZ_LT907975.1"/>
</dbReference>
<dbReference type="AlphaFoldDB" id="A0A2C8FCJ4"/>
<dbReference type="CDD" id="cd06158">
    <property type="entry name" value="S2P-M50_like_1"/>
    <property type="match status" value="1"/>
</dbReference>
<dbReference type="KEGG" id="pprf:DPRO_2980"/>
<dbReference type="GO" id="GO:0046872">
    <property type="term" value="F:metal ion binding"/>
    <property type="evidence" value="ECO:0007669"/>
    <property type="project" value="UniProtKB-KW"/>
</dbReference>
<feature type="transmembrane region" description="Helical" evidence="13">
    <location>
        <begin position="15"/>
        <end position="39"/>
    </location>
</feature>
<evidence type="ECO:0000256" key="10">
    <source>
        <dbReference type="ARBA" id="ARBA00022989"/>
    </source>
</evidence>
<dbReference type="Pfam" id="PF02163">
    <property type="entry name" value="Peptidase_M50"/>
    <property type="match status" value="1"/>
</dbReference>
<evidence type="ECO:0000259" key="14">
    <source>
        <dbReference type="Pfam" id="PF02163"/>
    </source>
</evidence>
<feature type="transmembrane region" description="Helical" evidence="13">
    <location>
        <begin position="90"/>
        <end position="117"/>
    </location>
</feature>
<evidence type="ECO:0000256" key="11">
    <source>
        <dbReference type="ARBA" id="ARBA00023049"/>
    </source>
</evidence>
<dbReference type="Proteomes" id="UP000219215">
    <property type="component" value="Chromosome DPRO"/>
</dbReference>
<reference evidence="16" key="1">
    <citation type="submission" date="2017-09" db="EMBL/GenBank/DDBJ databases">
        <authorList>
            <person name="Regsiter A."/>
            <person name="William W."/>
        </authorList>
    </citation>
    <scope>NUCLEOTIDE SEQUENCE [LARGE SCALE GENOMIC DNA]</scope>
    <source>
        <strain evidence="16">500-1</strain>
    </source>
</reference>
<dbReference type="EC" id="3.4.24.-" evidence="15"/>
<evidence type="ECO:0000256" key="2">
    <source>
        <dbReference type="ARBA" id="ARBA00004651"/>
    </source>
</evidence>
<keyword evidence="5 15" id="KW-0645">Protease</keyword>
<feature type="transmembrane region" description="Helical" evidence="13">
    <location>
        <begin position="129"/>
        <end position="153"/>
    </location>
</feature>
<comment type="cofactor">
    <cofactor evidence="1">
        <name>Zn(2+)</name>
        <dbReference type="ChEBI" id="CHEBI:29105"/>
    </cofactor>
</comment>
<keyword evidence="12 13" id="KW-0472">Membrane</keyword>
<organism evidence="15 16">
    <name type="scientific">Pseudodesulfovibrio profundus</name>
    <dbReference type="NCBI Taxonomy" id="57320"/>
    <lineage>
        <taxon>Bacteria</taxon>
        <taxon>Pseudomonadati</taxon>
        <taxon>Thermodesulfobacteriota</taxon>
        <taxon>Desulfovibrionia</taxon>
        <taxon>Desulfovibrionales</taxon>
        <taxon>Desulfovibrionaceae</taxon>
    </lineage>
</organism>
<evidence type="ECO:0000256" key="7">
    <source>
        <dbReference type="ARBA" id="ARBA00022723"/>
    </source>
</evidence>
<evidence type="ECO:0000256" key="13">
    <source>
        <dbReference type="SAM" id="Phobius"/>
    </source>
</evidence>
<feature type="transmembrane region" description="Helical" evidence="13">
    <location>
        <begin position="182"/>
        <end position="207"/>
    </location>
</feature>
<evidence type="ECO:0000256" key="1">
    <source>
        <dbReference type="ARBA" id="ARBA00001947"/>
    </source>
</evidence>
<dbReference type="InterPro" id="IPR052348">
    <property type="entry name" value="Metallopeptidase_M50B"/>
</dbReference>
<keyword evidence="16" id="KW-1185">Reference proteome</keyword>
<keyword evidence="9" id="KW-0862">Zinc</keyword>
<protein>
    <submittedName>
        <fullName evidence="15">Putative zinc metalloprotease YwhC</fullName>
        <ecNumber evidence="15">3.4.24.-</ecNumber>
    </submittedName>
</protein>
<evidence type="ECO:0000256" key="12">
    <source>
        <dbReference type="ARBA" id="ARBA00023136"/>
    </source>
</evidence>
<gene>
    <name evidence="15" type="primary">ywhC</name>
    <name evidence="15" type="ORF">DPRO_2980</name>
</gene>
<feature type="domain" description="Peptidase M50" evidence="14">
    <location>
        <begin position="139"/>
        <end position="169"/>
    </location>
</feature>
<name>A0A2C8FCJ4_9BACT</name>
<dbReference type="EMBL" id="LT907975">
    <property type="protein sequence ID" value="SOB59890.1"/>
    <property type="molecule type" value="Genomic_DNA"/>
</dbReference>
<evidence type="ECO:0000256" key="4">
    <source>
        <dbReference type="ARBA" id="ARBA00022475"/>
    </source>
</evidence>